<dbReference type="Gene3D" id="1.10.1740.10">
    <property type="match status" value="1"/>
</dbReference>
<dbReference type="InterPro" id="IPR039425">
    <property type="entry name" value="RNA_pol_sigma-70-like"/>
</dbReference>
<evidence type="ECO:0000256" key="3">
    <source>
        <dbReference type="ARBA" id="ARBA00023082"/>
    </source>
</evidence>
<proteinExistence type="inferred from homology"/>
<comment type="caution">
    <text evidence="7">The sequence shown here is derived from an EMBL/GenBank/DDBJ whole genome shotgun (WGS) entry which is preliminary data.</text>
</comment>
<evidence type="ECO:0000256" key="4">
    <source>
        <dbReference type="ARBA" id="ARBA00023163"/>
    </source>
</evidence>
<evidence type="ECO:0000313" key="7">
    <source>
        <dbReference type="EMBL" id="RVT95796.1"/>
    </source>
</evidence>
<dbReference type="Gene3D" id="1.10.10.10">
    <property type="entry name" value="Winged helix-like DNA-binding domain superfamily/Winged helix DNA-binding domain"/>
    <property type="match status" value="1"/>
</dbReference>
<comment type="similarity">
    <text evidence="1">Belongs to the sigma-70 factor family. ECF subfamily.</text>
</comment>
<gene>
    <name evidence="7" type="ORF">EOD42_16540</name>
</gene>
<dbReference type="InterPro" id="IPR014284">
    <property type="entry name" value="RNA_pol_sigma-70_dom"/>
</dbReference>
<feature type="domain" description="RNA polymerase sigma-70 region 2" evidence="5">
    <location>
        <begin position="10"/>
        <end position="71"/>
    </location>
</feature>
<dbReference type="AlphaFoldDB" id="A0A437MDX1"/>
<protein>
    <submittedName>
        <fullName evidence="7">Sigma-70 family RNA polymerase sigma factor</fullName>
    </submittedName>
</protein>
<dbReference type="GO" id="GO:0003677">
    <property type="term" value="F:DNA binding"/>
    <property type="evidence" value="ECO:0007669"/>
    <property type="project" value="InterPro"/>
</dbReference>
<evidence type="ECO:0000256" key="1">
    <source>
        <dbReference type="ARBA" id="ARBA00010641"/>
    </source>
</evidence>
<dbReference type="PANTHER" id="PTHR43133:SF25">
    <property type="entry name" value="RNA POLYMERASE SIGMA FACTOR RFAY-RELATED"/>
    <property type="match status" value="1"/>
</dbReference>
<dbReference type="Pfam" id="PF04542">
    <property type="entry name" value="Sigma70_r2"/>
    <property type="match status" value="1"/>
</dbReference>
<dbReference type="Pfam" id="PF08281">
    <property type="entry name" value="Sigma70_r4_2"/>
    <property type="match status" value="1"/>
</dbReference>
<keyword evidence="8" id="KW-1185">Reference proteome</keyword>
<feature type="domain" description="RNA polymerase sigma factor 70 region 4 type 2" evidence="6">
    <location>
        <begin position="99"/>
        <end position="150"/>
    </location>
</feature>
<name>A0A437MDX1_9PROT</name>
<dbReference type="PANTHER" id="PTHR43133">
    <property type="entry name" value="RNA POLYMERASE ECF-TYPE SIGMA FACTO"/>
    <property type="match status" value="1"/>
</dbReference>
<keyword evidence="3" id="KW-0731">Sigma factor</keyword>
<dbReference type="InterPro" id="IPR013325">
    <property type="entry name" value="RNA_pol_sigma_r2"/>
</dbReference>
<dbReference type="SUPFAM" id="SSF88946">
    <property type="entry name" value="Sigma2 domain of RNA polymerase sigma factors"/>
    <property type="match status" value="1"/>
</dbReference>
<sequence length="164" mass="18471">MTFETDMLALVPQLRGYARRMVVTGEGDDLVQDVLTRALAAKDRFQDGTNLRAWLFTILRNRFYNFYANREKRTLPLDDATAETLRIEPVQEWSLRNADLKRALAQLPPTLREALLLSAGAEMSYAEIGEVIGCPSGTVKSRVFRARQELARLLDGGLARKKAS</sequence>
<dbReference type="GO" id="GO:0016987">
    <property type="term" value="F:sigma factor activity"/>
    <property type="evidence" value="ECO:0007669"/>
    <property type="project" value="UniProtKB-KW"/>
</dbReference>
<evidence type="ECO:0000313" key="8">
    <source>
        <dbReference type="Proteomes" id="UP000282957"/>
    </source>
</evidence>
<dbReference type="InterPro" id="IPR007627">
    <property type="entry name" value="RNA_pol_sigma70_r2"/>
</dbReference>
<dbReference type="NCBIfam" id="TIGR02937">
    <property type="entry name" value="sigma70-ECF"/>
    <property type="match status" value="1"/>
</dbReference>
<accession>A0A437MDX1</accession>
<keyword evidence="2" id="KW-0805">Transcription regulation</keyword>
<dbReference type="EMBL" id="SACL01000005">
    <property type="protein sequence ID" value="RVT95796.1"/>
    <property type="molecule type" value="Genomic_DNA"/>
</dbReference>
<evidence type="ECO:0000256" key="2">
    <source>
        <dbReference type="ARBA" id="ARBA00023015"/>
    </source>
</evidence>
<dbReference type="InterPro" id="IPR036388">
    <property type="entry name" value="WH-like_DNA-bd_sf"/>
</dbReference>
<evidence type="ECO:0000259" key="5">
    <source>
        <dbReference type="Pfam" id="PF04542"/>
    </source>
</evidence>
<organism evidence="7 8">
    <name type="scientific">Rhodovarius crocodyli</name>
    <dbReference type="NCBI Taxonomy" id="1979269"/>
    <lineage>
        <taxon>Bacteria</taxon>
        <taxon>Pseudomonadati</taxon>
        <taxon>Pseudomonadota</taxon>
        <taxon>Alphaproteobacteria</taxon>
        <taxon>Acetobacterales</taxon>
        <taxon>Roseomonadaceae</taxon>
        <taxon>Rhodovarius</taxon>
    </lineage>
</organism>
<reference evidence="7 8" key="1">
    <citation type="submission" date="2019-01" db="EMBL/GenBank/DDBJ databases">
        <authorList>
            <person name="Chen W.-M."/>
        </authorList>
    </citation>
    <scope>NUCLEOTIDE SEQUENCE [LARGE SCALE GENOMIC DNA]</scope>
    <source>
        <strain evidence="7 8">CCP-6</strain>
    </source>
</reference>
<dbReference type="InterPro" id="IPR013249">
    <property type="entry name" value="RNA_pol_sigma70_r4_t2"/>
</dbReference>
<dbReference type="SUPFAM" id="SSF88659">
    <property type="entry name" value="Sigma3 and sigma4 domains of RNA polymerase sigma factors"/>
    <property type="match status" value="1"/>
</dbReference>
<dbReference type="InterPro" id="IPR013324">
    <property type="entry name" value="RNA_pol_sigma_r3/r4-like"/>
</dbReference>
<evidence type="ECO:0000259" key="6">
    <source>
        <dbReference type="Pfam" id="PF08281"/>
    </source>
</evidence>
<dbReference type="Proteomes" id="UP000282957">
    <property type="component" value="Unassembled WGS sequence"/>
</dbReference>
<keyword evidence="4" id="KW-0804">Transcription</keyword>
<dbReference type="GO" id="GO:0006352">
    <property type="term" value="P:DNA-templated transcription initiation"/>
    <property type="evidence" value="ECO:0007669"/>
    <property type="project" value="InterPro"/>
</dbReference>
<dbReference type="CDD" id="cd06171">
    <property type="entry name" value="Sigma70_r4"/>
    <property type="match status" value="1"/>
</dbReference>
<dbReference type="RefSeq" id="WP_127788657.1">
    <property type="nucleotide sequence ID" value="NZ_SACL01000005.1"/>
</dbReference>
<dbReference type="OrthoDB" id="9803470at2"/>